<dbReference type="SUPFAM" id="SSF51905">
    <property type="entry name" value="FAD/NAD(P)-binding domain"/>
    <property type="match status" value="1"/>
</dbReference>
<accession>A0A395T7N7</accession>
<feature type="transmembrane region" description="Helical" evidence="7">
    <location>
        <begin position="86"/>
        <end position="110"/>
    </location>
</feature>
<name>A0A395T7N7_9HYPO</name>
<evidence type="ECO:0000256" key="2">
    <source>
        <dbReference type="ARBA" id="ARBA00005262"/>
    </source>
</evidence>
<feature type="transmembrane region" description="Helical" evidence="7">
    <location>
        <begin position="262"/>
        <end position="281"/>
    </location>
</feature>
<proteinExistence type="inferred from homology"/>
<dbReference type="Proteomes" id="UP000266234">
    <property type="component" value="Unassembled WGS sequence"/>
</dbReference>
<evidence type="ECO:0000313" key="9">
    <source>
        <dbReference type="Proteomes" id="UP000266234"/>
    </source>
</evidence>
<dbReference type="Pfam" id="PF02417">
    <property type="entry name" value="Chromate_transp"/>
    <property type="match status" value="2"/>
</dbReference>
<evidence type="ECO:0000256" key="5">
    <source>
        <dbReference type="ARBA" id="ARBA00022989"/>
    </source>
</evidence>
<dbReference type="Gene3D" id="3.30.9.10">
    <property type="entry name" value="D-Amino Acid Oxidase, subunit A, domain 2"/>
    <property type="match status" value="1"/>
</dbReference>
<dbReference type="PANTHER" id="PTHR33567:SF3">
    <property type="entry name" value="CHROMATE ION TRANSPORTER (EUROFUNG)"/>
    <property type="match status" value="1"/>
</dbReference>
<feature type="transmembrane region" description="Helical" evidence="7">
    <location>
        <begin position="157"/>
        <end position="189"/>
    </location>
</feature>
<keyword evidence="3" id="KW-1003">Cell membrane</keyword>
<comment type="subcellular location">
    <subcellularLocation>
        <location evidence="1">Cell membrane</location>
        <topology evidence="1">Multi-pass membrane protein</topology>
    </subcellularLocation>
</comment>
<dbReference type="PANTHER" id="PTHR33567">
    <property type="entry name" value="CHROMATE ION TRANSPORTER (EUROFUNG)"/>
    <property type="match status" value="1"/>
</dbReference>
<dbReference type="STRING" id="694270.A0A395T7N7"/>
<dbReference type="GO" id="GO:0005886">
    <property type="term" value="C:plasma membrane"/>
    <property type="evidence" value="ECO:0007669"/>
    <property type="project" value="UniProtKB-SubCell"/>
</dbReference>
<keyword evidence="6 7" id="KW-0472">Membrane</keyword>
<comment type="caution">
    <text evidence="8">The sequence shown here is derived from an EMBL/GenBank/DDBJ whole genome shotgun (WGS) entry which is preliminary data.</text>
</comment>
<keyword evidence="5 7" id="KW-1133">Transmembrane helix</keyword>
<reference evidence="8 9" key="1">
    <citation type="journal article" date="2018" name="PLoS Pathog.">
        <title>Evolution of structural diversity of trichothecenes, a family of toxins produced by plant pathogenic and entomopathogenic fungi.</title>
        <authorList>
            <person name="Proctor R.H."/>
            <person name="McCormick S.P."/>
            <person name="Kim H.S."/>
            <person name="Cardoza R.E."/>
            <person name="Stanley A.M."/>
            <person name="Lindo L."/>
            <person name="Kelly A."/>
            <person name="Brown D.W."/>
            <person name="Lee T."/>
            <person name="Vaughan M.M."/>
            <person name="Alexander N.J."/>
            <person name="Busman M."/>
            <person name="Gutierrez S."/>
        </authorList>
    </citation>
    <scope>NUCLEOTIDE SEQUENCE [LARGE SCALE GENOMIC DNA]</scope>
    <source>
        <strain evidence="8 9">NRRL 20695</strain>
    </source>
</reference>
<dbReference type="OrthoDB" id="6770063at2759"/>
<keyword evidence="4 7" id="KW-0812">Transmembrane</keyword>
<keyword evidence="9" id="KW-1185">Reference proteome</keyword>
<dbReference type="Gene3D" id="3.50.50.60">
    <property type="entry name" value="FAD/NAD(P)-binding domain"/>
    <property type="match status" value="1"/>
</dbReference>
<feature type="transmembrane region" description="Helical" evidence="7">
    <location>
        <begin position="293"/>
        <end position="315"/>
    </location>
</feature>
<dbReference type="InterPro" id="IPR003370">
    <property type="entry name" value="Chromate_transpt"/>
</dbReference>
<evidence type="ECO:0000256" key="1">
    <source>
        <dbReference type="ARBA" id="ARBA00004651"/>
    </source>
</evidence>
<evidence type="ECO:0000256" key="6">
    <source>
        <dbReference type="ARBA" id="ARBA00023136"/>
    </source>
</evidence>
<dbReference type="InterPro" id="IPR036188">
    <property type="entry name" value="FAD/NAD-bd_sf"/>
</dbReference>
<dbReference type="GO" id="GO:0015109">
    <property type="term" value="F:chromate transmembrane transporter activity"/>
    <property type="evidence" value="ECO:0007669"/>
    <property type="project" value="InterPro"/>
</dbReference>
<feature type="transmembrane region" description="Helical" evidence="7">
    <location>
        <begin position="363"/>
        <end position="389"/>
    </location>
</feature>
<dbReference type="AlphaFoldDB" id="A0A395T7N7"/>
<evidence type="ECO:0000256" key="4">
    <source>
        <dbReference type="ARBA" id="ARBA00022692"/>
    </source>
</evidence>
<feature type="transmembrane region" description="Helical" evidence="7">
    <location>
        <begin position="122"/>
        <end position="145"/>
    </location>
</feature>
<dbReference type="EMBL" id="PXOG01000025">
    <property type="protein sequence ID" value="RGP80728.1"/>
    <property type="molecule type" value="Genomic_DNA"/>
</dbReference>
<sequence>MAIGGWEHSMRRAADDSLQTLKVNWHLGFTAFGGPPVHFKIFHDKFVKKLKWIDEQIYQELFSVSQALSGPASTKMLYCINLIHGGFLQAVLAFLIWSLPGCFGMFGLSVGVSNIGDSLPRAVYALLSGLNAATVGIIALAAVELSDKAITDQTTRLVLSISAMAGLLYNALWYFPVLIVASGCVTVIYDHKWLHPPARAVRKAYLRVRRGRVTEMGNVQGAENGTGSEDDINLREHHTTDEGESEPRVIPREYQLGFSWKSGIAIVIAFLVTFIVVVSIRGTIPGAPLLYKLFANLYLAGTIIFGGGPVVIPLLREYVVAEGWVSPRDFLIGLAIAQSFPGPNFNFAVFLGGLTAANAGYPAIAGALIAYLGIFVPGMVLVHGTMGIWEVLRSRPWVRSALRGINAGAVGLIYTAVYRIWQVGYIDEGFQSGKSLADDPWWVVVTATSFVGVSIQVTMSKDSTSQSILILGGGCFGLATAFELSQKGYKNITVLEKDVNVPSRFSAAYDLNKVIRAEYADDFYTQLALDSIRKWQSDPLYAPHYHQTGFLNVTSGKAAQNTKGAVESYFQSLQKNAAFNGQTTRVNSSQDIKKLVPKFTGPLTGFKGYHNKLAGYGHSANALRAVYKQCVKLGVKFHLGKKDGEVESLLYASNREGTKCIGARTRGGTIHSADKTIVALGADAANLLPQIGKQMTGRAWGVAHIQLTEEEAADLKGIPVTNVRDLAFFFEPDLKTKKLKFCHMGGAFTNYSFSKDGLSLPFPELSDSQFMPLEDETYIRQLLREVFPHLADRPLIDQHLCWFADTDDSDFIIDYVPDTNATLVVLSGDSGHGFKMMPIFGQFVHKLLVEERQDQRKWQWKGGKAKAAAVWRSSDSQELAGVPRAKL</sequence>
<evidence type="ECO:0000256" key="7">
    <source>
        <dbReference type="SAM" id="Phobius"/>
    </source>
</evidence>
<organism evidence="8 9">
    <name type="scientific">Fusarium longipes</name>
    <dbReference type="NCBI Taxonomy" id="694270"/>
    <lineage>
        <taxon>Eukaryota</taxon>
        <taxon>Fungi</taxon>
        <taxon>Dikarya</taxon>
        <taxon>Ascomycota</taxon>
        <taxon>Pezizomycotina</taxon>
        <taxon>Sordariomycetes</taxon>
        <taxon>Hypocreomycetidae</taxon>
        <taxon>Hypocreales</taxon>
        <taxon>Nectriaceae</taxon>
        <taxon>Fusarium</taxon>
    </lineage>
</organism>
<evidence type="ECO:0000313" key="8">
    <source>
        <dbReference type="EMBL" id="RGP80728.1"/>
    </source>
</evidence>
<evidence type="ECO:0000256" key="3">
    <source>
        <dbReference type="ARBA" id="ARBA00022475"/>
    </source>
</evidence>
<protein>
    <submittedName>
        <fullName evidence="8">L-saccharopine oxidase</fullName>
    </submittedName>
</protein>
<gene>
    <name evidence="8" type="ORF">FLONG3_1203</name>
</gene>
<comment type="similarity">
    <text evidence="2">Belongs to the chromate ion transporter (CHR) (TC 2.A.51) family.</text>
</comment>